<feature type="transmembrane region" description="Helical" evidence="11">
    <location>
        <begin position="154"/>
        <end position="172"/>
    </location>
</feature>
<dbReference type="GO" id="GO:0008444">
    <property type="term" value="F:CDP-diacylglycerol-glycerol-3-phosphate 3-phosphatidyltransferase activity"/>
    <property type="evidence" value="ECO:0007669"/>
    <property type="project" value="UniProtKB-EC"/>
</dbReference>
<evidence type="ECO:0000313" key="12">
    <source>
        <dbReference type="EMBL" id="SFV74738.1"/>
    </source>
</evidence>
<evidence type="ECO:0000256" key="6">
    <source>
        <dbReference type="ARBA" id="ARBA00022989"/>
    </source>
</evidence>
<sequence length="187" mass="21277">MLNLPNVLASLRILIAPFMFWIILNPQFFTQNGFDITWNYYFASLLFVLASVTDFFDGYIAREWQQMTMLGAILDPLADKMLTIAAFLGLMMVAEASAWAIYIIIVRELFITGLRTVAVSEGLKVKASWSGKIKTVSQMIAIGFLLMHWPYGNALLWFATFLTVYSGLEYLWGFKTVLMKKTQGENI</sequence>
<evidence type="ECO:0000256" key="5">
    <source>
        <dbReference type="ARBA" id="ARBA00022692"/>
    </source>
</evidence>
<dbReference type="EMBL" id="FPHP01000003">
    <property type="protein sequence ID" value="SFV74738.1"/>
    <property type="molecule type" value="Genomic_DNA"/>
</dbReference>
<dbReference type="Gene3D" id="1.20.120.1760">
    <property type="match status" value="1"/>
</dbReference>
<gene>
    <name evidence="12" type="ORF">MNB_SM-3-1453</name>
</gene>
<keyword evidence="8 11" id="KW-0472">Membrane</keyword>
<dbReference type="InterPro" id="IPR004570">
    <property type="entry name" value="Phosphatidylglycerol_P_synth"/>
</dbReference>
<keyword evidence="10" id="KW-1208">Phospholipid metabolism</keyword>
<keyword evidence="3" id="KW-0444">Lipid biosynthesis</keyword>
<keyword evidence="9" id="KW-0594">Phospholipid biosynthesis</keyword>
<reference evidence="12" key="1">
    <citation type="submission" date="2016-10" db="EMBL/GenBank/DDBJ databases">
        <authorList>
            <person name="de Groot N.N."/>
        </authorList>
    </citation>
    <scope>NUCLEOTIDE SEQUENCE</scope>
</reference>
<dbReference type="InterPro" id="IPR043130">
    <property type="entry name" value="CDP-OH_PTrfase_TM_dom"/>
</dbReference>
<accession>A0A1W1D2F9</accession>
<evidence type="ECO:0000256" key="4">
    <source>
        <dbReference type="ARBA" id="ARBA00022679"/>
    </source>
</evidence>
<dbReference type="PIRSF" id="PIRSF000847">
    <property type="entry name" value="Phos_ph_gly_syn"/>
    <property type="match status" value="1"/>
</dbReference>
<dbReference type="InterPro" id="IPR050324">
    <property type="entry name" value="CDP-alcohol_PTase-I"/>
</dbReference>
<evidence type="ECO:0000256" key="7">
    <source>
        <dbReference type="ARBA" id="ARBA00023098"/>
    </source>
</evidence>
<name>A0A1W1D2F9_9ZZZZ</name>
<evidence type="ECO:0000256" key="8">
    <source>
        <dbReference type="ARBA" id="ARBA00023136"/>
    </source>
</evidence>
<evidence type="ECO:0000256" key="1">
    <source>
        <dbReference type="ARBA" id="ARBA00004141"/>
    </source>
</evidence>
<dbReference type="GO" id="GO:0046474">
    <property type="term" value="P:glycerophospholipid biosynthetic process"/>
    <property type="evidence" value="ECO:0007669"/>
    <property type="project" value="TreeGrafter"/>
</dbReference>
<dbReference type="InterPro" id="IPR000462">
    <property type="entry name" value="CDP-OH_P_trans"/>
</dbReference>
<dbReference type="NCBIfam" id="TIGR00560">
    <property type="entry name" value="pgsA"/>
    <property type="match status" value="1"/>
</dbReference>
<dbReference type="Pfam" id="PF01066">
    <property type="entry name" value="CDP-OH_P_transf"/>
    <property type="match status" value="1"/>
</dbReference>
<comment type="subcellular location">
    <subcellularLocation>
        <location evidence="1">Membrane</location>
        <topology evidence="1">Multi-pass membrane protein</topology>
    </subcellularLocation>
</comment>
<dbReference type="PANTHER" id="PTHR14269">
    <property type="entry name" value="CDP-DIACYLGLYCEROL--GLYCEROL-3-PHOSPHATE 3-PHOSPHATIDYLTRANSFERASE-RELATED"/>
    <property type="match status" value="1"/>
</dbReference>
<evidence type="ECO:0000256" key="3">
    <source>
        <dbReference type="ARBA" id="ARBA00022516"/>
    </source>
</evidence>
<dbReference type="InterPro" id="IPR048254">
    <property type="entry name" value="CDP_ALCOHOL_P_TRANSF_CS"/>
</dbReference>
<keyword evidence="4 12" id="KW-0808">Transferase</keyword>
<keyword evidence="5 11" id="KW-0812">Transmembrane</keyword>
<evidence type="ECO:0000256" key="10">
    <source>
        <dbReference type="ARBA" id="ARBA00023264"/>
    </source>
</evidence>
<dbReference type="EC" id="2.7.8.5" evidence="12"/>
<comment type="similarity">
    <text evidence="2">Belongs to the CDP-alcohol phosphatidyltransferase class-I family.</text>
</comment>
<keyword evidence="7" id="KW-0443">Lipid metabolism</keyword>
<dbReference type="PROSITE" id="PS00379">
    <property type="entry name" value="CDP_ALCOHOL_P_TRANSF"/>
    <property type="match status" value="1"/>
</dbReference>
<organism evidence="12">
    <name type="scientific">hydrothermal vent metagenome</name>
    <dbReference type="NCBI Taxonomy" id="652676"/>
    <lineage>
        <taxon>unclassified sequences</taxon>
        <taxon>metagenomes</taxon>
        <taxon>ecological metagenomes</taxon>
    </lineage>
</organism>
<keyword evidence="6 11" id="KW-1133">Transmembrane helix</keyword>
<evidence type="ECO:0000256" key="11">
    <source>
        <dbReference type="SAM" id="Phobius"/>
    </source>
</evidence>
<protein>
    <submittedName>
        <fullName evidence="12">CDP-diacylglycerol--glycerol-3-phosphate 3-phosphatidyltransferase</fullName>
        <ecNumber evidence="12">2.7.8.5</ecNumber>
    </submittedName>
</protein>
<dbReference type="GO" id="GO:0016020">
    <property type="term" value="C:membrane"/>
    <property type="evidence" value="ECO:0007669"/>
    <property type="project" value="UniProtKB-SubCell"/>
</dbReference>
<evidence type="ECO:0000256" key="2">
    <source>
        <dbReference type="ARBA" id="ARBA00010441"/>
    </source>
</evidence>
<feature type="transmembrane region" description="Helical" evidence="11">
    <location>
        <begin position="40"/>
        <end position="60"/>
    </location>
</feature>
<feature type="transmembrane region" description="Helical" evidence="11">
    <location>
        <begin position="81"/>
        <end position="105"/>
    </location>
</feature>
<feature type="transmembrane region" description="Helical" evidence="11">
    <location>
        <begin position="7"/>
        <end position="28"/>
    </location>
</feature>
<evidence type="ECO:0000256" key="9">
    <source>
        <dbReference type="ARBA" id="ARBA00023209"/>
    </source>
</evidence>
<proteinExistence type="inferred from homology"/>
<dbReference type="PANTHER" id="PTHR14269:SF62">
    <property type="entry name" value="CDP-DIACYLGLYCEROL--GLYCEROL-3-PHOSPHATE 3-PHOSPHATIDYLTRANSFERASE 1, CHLOROPLASTIC"/>
    <property type="match status" value="1"/>
</dbReference>
<dbReference type="AlphaFoldDB" id="A0A1W1D2F9"/>